<dbReference type="InterPro" id="IPR010730">
    <property type="entry name" value="HET"/>
</dbReference>
<comment type="caution">
    <text evidence="3">The sequence shown here is derived from an EMBL/GenBank/DDBJ whole genome shotgun (WGS) entry which is preliminary data.</text>
</comment>
<dbReference type="PANTHER" id="PTHR10622:SF10">
    <property type="entry name" value="HET DOMAIN-CONTAINING PROTEIN"/>
    <property type="match status" value="1"/>
</dbReference>
<organism evidence="3 4">
    <name type="scientific">Pholiota conissans</name>
    <dbReference type="NCBI Taxonomy" id="109636"/>
    <lineage>
        <taxon>Eukaryota</taxon>
        <taxon>Fungi</taxon>
        <taxon>Dikarya</taxon>
        <taxon>Basidiomycota</taxon>
        <taxon>Agaricomycotina</taxon>
        <taxon>Agaricomycetes</taxon>
        <taxon>Agaricomycetidae</taxon>
        <taxon>Agaricales</taxon>
        <taxon>Agaricineae</taxon>
        <taxon>Strophariaceae</taxon>
        <taxon>Pholiota</taxon>
    </lineage>
</organism>
<protein>
    <recommendedName>
        <fullName evidence="2">Heterokaryon incompatibility domain-containing protein</fullName>
    </recommendedName>
</protein>
<evidence type="ECO:0000259" key="2">
    <source>
        <dbReference type="Pfam" id="PF06985"/>
    </source>
</evidence>
<keyword evidence="4" id="KW-1185">Reference proteome</keyword>
<accession>A0A9P5YSN5</accession>
<dbReference type="Proteomes" id="UP000807469">
    <property type="component" value="Unassembled WGS sequence"/>
</dbReference>
<evidence type="ECO:0000313" key="3">
    <source>
        <dbReference type="EMBL" id="KAF9474724.1"/>
    </source>
</evidence>
<feature type="compositionally biased region" description="Polar residues" evidence="1">
    <location>
        <begin position="1"/>
        <end position="15"/>
    </location>
</feature>
<gene>
    <name evidence="3" type="ORF">BDN70DRAFT_915217</name>
</gene>
<dbReference type="Pfam" id="PF06985">
    <property type="entry name" value="HET"/>
    <property type="match status" value="1"/>
</dbReference>
<feature type="domain" description="Heterokaryon incompatibility" evidence="2">
    <location>
        <begin position="233"/>
        <end position="323"/>
    </location>
</feature>
<reference evidence="3" key="1">
    <citation type="submission" date="2020-11" db="EMBL/GenBank/DDBJ databases">
        <authorList>
            <consortium name="DOE Joint Genome Institute"/>
            <person name="Ahrendt S."/>
            <person name="Riley R."/>
            <person name="Andreopoulos W."/>
            <person name="Labutti K."/>
            <person name="Pangilinan J."/>
            <person name="Ruiz-Duenas F.J."/>
            <person name="Barrasa J.M."/>
            <person name="Sanchez-Garcia M."/>
            <person name="Camarero S."/>
            <person name="Miyauchi S."/>
            <person name="Serrano A."/>
            <person name="Linde D."/>
            <person name="Babiker R."/>
            <person name="Drula E."/>
            <person name="Ayuso-Fernandez I."/>
            <person name="Pacheco R."/>
            <person name="Padilla G."/>
            <person name="Ferreira P."/>
            <person name="Barriuso J."/>
            <person name="Kellner H."/>
            <person name="Castanera R."/>
            <person name="Alfaro M."/>
            <person name="Ramirez L."/>
            <person name="Pisabarro A.G."/>
            <person name="Kuo A."/>
            <person name="Tritt A."/>
            <person name="Lipzen A."/>
            <person name="He G."/>
            <person name="Yan M."/>
            <person name="Ng V."/>
            <person name="Cullen D."/>
            <person name="Martin F."/>
            <person name="Rosso M.-N."/>
            <person name="Henrissat B."/>
            <person name="Hibbett D."/>
            <person name="Martinez A.T."/>
            <person name="Grigoriev I.V."/>
        </authorList>
    </citation>
    <scope>NUCLEOTIDE SEQUENCE</scope>
    <source>
        <strain evidence="3">CIRM-BRFM 674</strain>
    </source>
</reference>
<dbReference type="PANTHER" id="PTHR10622">
    <property type="entry name" value="HET DOMAIN-CONTAINING PROTEIN"/>
    <property type="match status" value="1"/>
</dbReference>
<name>A0A9P5YSN5_9AGAR</name>
<dbReference type="EMBL" id="MU155365">
    <property type="protein sequence ID" value="KAF9474724.1"/>
    <property type="molecule type" value="Genomic_DNA"/>
</dbReference>
<evidence type="ECO:0000256" key="1">
    <source>
        <dbReference type="SAM" id="MobiDB-lite"/>
    </source>
</evidence>
<dbReference type="AlphaFoldDB" id="A0A9P5YSN5"/>
<feature type="region of interest" description="Disordered" evidence="1">
    <location>
        <begin position="1"/>
        <end position="25"/>
    </location>
</feature>
<sequence length="467" mass="53232">MQPNTENDSTPTSGSLPDGTDQDDVRTITNTQDRALLEALQQFIIPHIGAVANEVEIDERAKHSILMKPEATKLIIAFKEFIASVSSSVASKESPRKGTFIRVELPEQGGSRSESSDEVSKVTHTLAPEDTLWTRNQENIAEFGMPQIHPDLHEKVLRGLREHVFNRMPIRLLCFIPKASHLEISLIERGAIYAHLVSIMQANIHKLGLDDQDWIPENNPQKVKLVVKTVCQYAILSHTWLREAPGEITYGDWNDQNFDESSPGYQKLVNFCKLAWLKHRLTLGWMDTICINKESSSELDESIRSMFKWYQESAVCIAYLAESQFIPDIHRDRWFTRGWTLQELIAPRVIKFCNLDWEYFNADTTVTDRYSYAYPGIGAQIINQISKATTITAKEFNSYFFQLPLSRRMQLAASREVTREEDTAYSLMGIFEVSISTAYGEGGERAFSRLLEAVFESTFIGMLDLFN</sequence>
<proteinExistence type="predicted"/>
<evidence type="ECO:0000313" key="4">
    <source>
        <dbReference type="Proteomes" id="UP000807469"/>
    </source>
</evidence>